<protein>
    <submittedName>
        <fullName evidence="1">12407_t:CDS:1</fullName>
    </submittedName>
</protein>
<proteinExistence type="predicted"/>
<accession>A0ACA9LDT2</accession>
<name>A0ACA9LDT2_9GLOM</name>
<evidence type="ECO:0000313" key="2">
    <source>
        <dbReference type="Proteomes" id="UP000789920"/>
    </source>
</evidence>
<organism evidence="1 2">
    <name type="scientific">Racocetra persica</name>
    <dbReference type="NCBI Taxonomy" id="160502"/>
    <lineage>
        <taxon>Eukaryota</taxon>
        <taxon>Fungi</taxon>
        <taxon>Fungi incertae sedis</taxon>
        <taxon>Mucoromycota</taxon>
        <taxon>Glomeromycotina</taxon>
        <taxon>Glomeromycetes</taxon>
        <taxon>Diversisporales</taxon>
        <taxon>Gigasporaceae</taxon>
        <taxon>Racocetra</taxon>
    </lineage>
</organism>
<dbReference type="EMBL" id="CAJVQC010003064">
    <property type="protein sequence ID" value="CAG8521106.1"/>
    <property type="molecule type" value="Genomic_DNA"/>
</dbReference>
<keyword evidence="2" id="KW-1185">Reference proteome</keyword>
<dbReference type="Proteomes" id="UP000789920">
    <property type="component" value="Unassembled WGS sequence"/>
</dbReference>
<gene>
    <name evidence="1" type="ORF">RPERSI_LOCUS2705</name>
</gene>
<evidence type="ECO:0000313" key="1">
    <source>
        <dbReference type="EMBL" id="CAG8521106.1"/>
    </source>
</evidence>
<feature type="non-terminal residue" evidence="1">
    <location>
        <position position="1"/>
    </location>
</feature>
<reference evidence="1" key="1">
    <citation type="submission" date="2021-06" db="EMBL/GenBank/DDBJ databases">
        <authorList>
            <person name="Kallberg Y."/>
            <person name="Tangrot J."/>
            <person name="Rosling A."/>
        </authorList>
    </citation>
    <scope>NUCLEOTIDE SEQUENCE</scope>
    <source>
        <strain evidence="1">MA461A</strain>
    </source>
</reference>
<sequence length="57" mass="6750">NLDFFNIDNDFGVNNNKSFMSIDMNYNESFMSIDMNDNEISEDFYNDEGMDDNMNQN</sequence>
<comment type="caution">
    <text evidence="1">The sequence shown here is derived from an EMBL/GenBank/DDBJ whole genome shotgun (WGS) entry which is preliminary data.</text>
</comment>